<organism evidence="2 3">
    <name type="scientific">Acidiphilium iwatense</name>
    <dbReference type="NCBI Taxonomy" id="768198"/>
    <lineage>
        <taxon>Bacteria</taxon>
        <taxon>Pseudomonadati</taxon>
        <taxon>Pseudomonadota</taxon>
        <taxon>Alphaproteobacteria</taxon>
        <taxon>Acetobacterales</taxon>
        <taxon>Acidocellaceae</taxon>
        <taxon>Acidiphilium</taxon>
    </lineage>
</organism>
<evidence type="ECO:0000313" key="2">
    <source>
        <dbReference type="EMBL" id="MCF3948783.1"/>
    </source>
</evidence>
<reference evidence="2 3" key="1">
    <citation type="submission" date="2022-01" db="EMBL/GenBank/DDBJ databases">
        <authorList>
            <person name="Won M."/>
            <person name="Kim S.-J."/>
            <person name="Kwon S.-W."/>
        </authorList>
    </citation>
    <scope>NUCLEOTIDE SEQUENCE [LARGE SCALE GENOMIC DNA]</scope>
    <source>
        <strain evidence="2 3">KCTC 23505</strain>
    </source>
</reference>
<dbReference type="Proteomes" id="UP001521209">
    <property type="component" value="Unassembled WGS sequence"/>
</dbReference>
<comment type="caution">
    <text evidence="2">The sequence shown here is derived from an EMBL/GenBank/DDBJ whole genome shotgun (WGS) entry which is preliminary data.</text>
</comment>
<dbReference type="InterPro" id="IPR027417">
    <property type="entry name" value="P-loop_NTPase"/>
</dbReference>
<dbReference type="EMBL" id="JAKGBZ010000081">
    <property type="protein sequence ID" value="MCF3948783.1"/>
    <property type="molecule type" value="Genomic_DNA"/>
</dbReference>
<dbReference type="InterPro" id="IPR051943">
    <property type="entry name" value="TRAFAC_Dynamin-like_GTPase"/>
</dbReference>
<dbReference type="CDD" id="cd09912">
    <property type="entry name" value="DLP_2"/>
    <property type="match status" value="1"/>
</dbReference>
<dbReference type="PANTHER" id="PTHR43681:SF1">
    <property type="entry name" value="SARCALUMENIN"/>
    <property type="match status" value="1"/>
</dbReference>
<protein>
    <submittedName>
        <fullName evidence="2">Dynamin family protein</fullName>
    </submittedName>
</protein>
<dbReference type="RefSeq" id="WP_235706093.1">
    <property type="nucleotide sequence ID" value="NZ_JAKGBZ010000081.1"/>
</dbReference>
<dbReference type="SUPFAM" id="SSF52540">
    <property type="entry name" value="P-loop containing nucleoside triphosphate hydrolases"/>
    <property type="match status" value="1"/>
</dbReference>
<dbReference type="Gene3D" id="3.40.50.300">
    <property type="entry name" value="P-loop containing nucleotide triphosphate hydrolases"/>
    <property type="match status" value="1"/>
</dbReference>
<keyword evidence="3" id="KW-1185">Reference proteome</keyword>
<name>A0ABS9E379_9PROT</name>
<proteinExistence type="predicted"/>
<feature type="domain" description="Dynamin N-terminal" evidence="1">
    <location>
        <begin position="47"/>
        <end position="202"/>
    </location>
</feature>
<dbReference type="PANTHER" id="PTHR43681">
    <property type="entry name" value="TRANSMEMBRANE GTPASE FZO"/>
    <property type="match status" value="1"/>
</dbReference>
<evidence type="ECO:0000313" key="3">
    <source>
        <dbReference type="Proteomes" id="UP001521209"/>
    </source>
</evidence>
<dbReference type="InterPro" id="IPR045063">
    <property type="entry name" value="Dynamin_N"/>
</dbReference>
<dbReference type="Pfam" id="PF00350">
    <property type="entry name" value="Dynamin_N"/>
    <property type="match status" value="1"/>
</dbReference>
<gene>
    <name evidence="2" type="ORF">L2A60_19210</name>
</gene>
<sequence length="534" mass="58274">MTLADYERRKFDLVALLRDHPPDAARRAEHAELLTSLAEDRFNLVTAGRFNRGKSSLMNALLGTERLPIGIMPLTSVITSVHYGSTERATLYFHGTSLFMDVKLDELARYITETGNPGNREGVEHVEIEIPAELLRRGFRFIDTPGLGSSIAANTRTTQNFLRQADAFLVVTSFDSALSDDELAILQRAMTANARIFLAINKSDLMNEVDRAAVLDHVSCEIKARLGVEIPIFSLSARAAMDARRAKNEMAWVTSGVPELRRTLMEFQIVDKNRCFLHNMATKIGAYFAREDDRAALAQVNAIIDGYEGVAPAGDRATFNAIDGGGPASDCEICVTVVAEVFDAIVHLQARLGHDHASREALAERGCLCPSHAWQFENIAGPLAVAVGLAGLVETQANRLDATGRDPTHRICPVCASAARAEHRKNEEIAGSIEIHGISALNGLSRICLLHLPGLIAAVPEKLRPMLVGIEVSRMQRLVEDMRRFALKREGAQHHAVSAEEAVSAHAAITLLAGDPHAFPPQIRGKIEMIKPEG</sequence>
<evidence type="ECO:0000259" key="1">
    <source>
        <dbReference type="Pfam" id="PF00350"/>
    </source>
</evidence>
<accession>A0ABS9E379</accession>